<evidence type="ECO:0000256" key="1">
    <source>
        <dbReference type="ARBA" id="ARBA00022737"/>
    </source>
</evidence>
<dbReference type="AlphaFoldDB" id="A0AAE0ADB3"/>
<keyword evidence="1" id="KW-0677">Repeat</keyword>
<dbReference type="Gene3D" id="3.30.310.210">
    <property type="match status" value="1"/>
</dbReference>
<protein>
    <recommendedName>
        <fullName evidence="4">K Homology domain-containing protein</fullName>
    </recommendedName>
</protein>
<evidence type="ECO:0000313" key="6">
    <source>
        <dbReference type="Proteomes" id="UP001281410"/>
    </source>
</evidence>
<dbReference type="Gene3D" id="3.30.1370.10">
    <property type="entry name" value="K Homology domain, type 1"/>
    <property type="match status" value="3"/>
</dbReference>
<evidence type="ECO:0000256" key="3">
    <source>
        <dbReference type="SAM" id="MobiDB-lite"/>
    </source>
</evidence>
<dbReference type="SMART" id="SM00322">
    <property type="entry name" value="KH"/>
    <property type="match status" value="5"/>
</dbReference>
<feature type="domain" description="K Homology" evidence="4">
    <location>
        <begin position="378"/>
        <end position="453"/>
    </location>
</feature>
<dbReference type="PANTHER" id="PTHR10288">
    <property type="entry name" value="KH DOMAIN CONTAINING RNA BINDING PROTEIN"/>
    <property type="match status" value="1"/>
</dbReference>
<dbReference type="InterPro" id="IPR004087">
    <property type="entry name" value="KH_dom"/>
</dbReference>
<sequence length="727" mass="78136">MENDVFSPMYNPNRRCRRTRRDINTIKILTGQVPFRIVCHVSVVGGLIGKAGSIISTISAETGCVIRCQEVVSGSDHRVVIVVGSGSIDRKIVFFDTDWKEGEECGEVSSAQEAVVRVFERVWEVEAEIQGKGEGERRNDDVSYCGLLADKTHIGAVIGKGGRNVTRIRRETGAKIRMLPPPTCAAKDDELIQITGGTLAVKKALIAVTSCLQDCPPVGNDLGLSSGPVEMVRRGDSPDPHRELFADLYSFLPPSTENSVNSVSKIHSSSTYVDRESSLDTKGTKQEVAFRLICSNNAAGGIIGKKGAIVRDLENQSGALIKFAAPLTGSSERVVTVSALENPDSWDSPAQNAVNLVFSRSVEVDNPLGFSSGMSKDSTITAKLLVGSDLVGCLTANGCRVVLEIINKTGADIQILGGEQVLDYASENDLVVQITGKYKDVQNALFQVTGRLRQNHLSVEVLNEADMRSCNGRVWETNLTRLHQSSPPSPHYSKQETVSRREVHQSEHSNKKDVHTSTKSYQPQNKGKGHTTATTNGEQDSRTKGWSSKIVKSLDYLLPTEVQSRSPSGGVGETISTGLHKSLGQFPDTGEQNNLPKRVAQLGLSDNIGGPSKSQASKTKRRGRTTAITNGEVVSTTFAGGSELQSGKKTVFVANTTVEIVIAENVFGCVYGKDGSNLAHLKLISGAKVQVRDPIPGKSEGMVVISGTPDETQVAQSLLHAFIQSGQ</sequence>
<dbReference type="InterPro" id="IPR004088">
    <property type="entry name" value="KH_dom_type_1"/>
</dbReference>
<dbReference type="Proteomes" id="UP001281410">
    <property type="component" value="Unassembled WGS sequence"/>
</dbReference>
<dbReference type="GO" id="GO:0003723">
    <property type="term" value="F:RNA binding"/>
    <property type="evidence" value="ECO:0007669"/>
    <property type="project" value="UniProtKB-UniRule"/>
</dbReference>
<feature type="compositionally biased region" description="Polar residues" evidence="3">
    <location>
        <begin position="517"/>
        <end position="538"/>
    </location>
</feature>
<dbReference type="InterPro" id="IPR036612">
    <property type="entry name" value="KH_dom_type_1_sf"/>
</dbReference>
<dbReference type="SUPFAM" id="SSF54791">
    <property type="entry name" value="Eukaryotic type KH-domain (KH-domain type I)"/>
    <property type="match status" value="5"/>
</dbReference>
<dbReference type="Pfam" id="PF00013">
    <property type="entry name" value="KH_1"/>
    <property type="match status" value="5"/>
</dbReference>
<name>A0AAE0ADB3_9ROSI</name>
<gene>
    <name evidence="5" type="ORF">Dsin_015841</name>
</gene>
<keyword evidence="6" id="KW-1185">Reference proteome</keyword>
<dbReference type="CDD" id="cd22460">
    <property type="entry name" value="KH-I_PEPPER_rpt2_like"/>
    <property type="match status" value="1"/>
</dbReference>
<dbReference type="CDD" id="cd22459">
    <property type="entry name" value="KH-I_PEPPER_rpt1_like"/>
    <property type="match status" value="1"/>
</dbReference>
<evidence type="ECO:0000259" key="4">
    <source>
        <dbReference type="SMART" id="SM00322"/>
    </source>
</evidence>
<keyword evidence="2" id="KW-0694">RNA-binding</keyword>
<organism evidence="5 6">
    <name type="scientific">Dipteronia sinensis</name>
    <dbReference type="NCBI Taxonomy" id="43782"/>
    <lineage>
        <taxon>Eukaryota</taxon>
        <taxon>Viridiplantae</taxon>
        <taxon>Streptophyta</taxon>
        <taxon>Embryophyta</taxon>
        <taxon>Tracheophyta</taxon>
        <taxon>Spermatophyta</taxon>
        <taxon>Magnoliopsida</taxon>
        <taxon>eudicotyledons</taxon>
        <taxon>Gunneridae</taxon>
        <taxon>Pentapetalae</taxon>
        <taxon>rosids</taxon>
        <taxon>malvids</taxon>
        <taxon>Sapindales</taxon>
        <taxon>Sapindaceae</taxon>
        <taxon>Hippocastanoideae</taxon>
        <taxon>Acereae</taxon>
        <taxon>Dipteronia</taxon>
    </lineage>
</organism>
<feature type="domain" description="K Homology" evidence="4">
    <location>
        <begin position="141"/>
        <end position="213"/>
    </location>
</feature>
<dbReference type="PROSITE" id="PS50084">
    <property type="entry name" value="KH_TYPE_1"/>
    <property type="match status" value="5"/>
</dbReference>
<comment type="caution">
    <text evidence="5">The sequence shown here is derived from an EMBL/GenBank/DDBJ whole genome shotgun (WGS) entry which is preliminary data.</text>
</comment>
<dbReference type="EMBL" id="JANJYJ010000005">
    <property type="protein sequence ID" value="KAK3211135.1"/>
    <property type="molecule type" value="Genomic_DNA"/>
</dbReference>
<reference evidence="5" key="1">
    <citation type="journal article" date="2023" name="Plant J.">
        <title>Genome sequences and population genomics provide insights into the demographic history, inbreeding, and mutation load of two 'living fossil' tree species of Dipteronia.</title>
        <authorList>
            <person name="Feng Y."/>
            <person name="Comes H.P."/>
            <person name="Chen J."/>
            <person name="Zhu S."/>
            <person name="Lu R."/>
            <person name="Zhang X."/>
            <person name="Li P."/>
            <person name="Qiu J."/>
            <person name="Olsen K.M."/>
            <person name="Qiu Y."/>
        </authorList>
    </citation>
    <scope>NUCLEOTIDE SEQUENCE</scope>
    <source>
        <strain evidence="5">NBL</strain>
    </source>
</reference>
<feature type="domain" description="K Homology" evidence="4">
    <location>
        <begin position="286"/>
        <end position="362"/>
    </location>
</feature>
<feature type="domain" description="K Homology" evidence="4">
    <location>
        <begin position="31"/>
        <end position="134"/>
    </location>
</feature>
<feature type="region of interest" description="Disordered" evidence="3">
    <location>
        <begin position="561"/>
        <end position="624"/>
    </location>
</feature>
<feature type="region of interest" description="Disordered" evidence="3">
    <location>
        <begin position="481"/>
        <end position="546"/>
    </location>
</feature>
<evidence type="ECO:0000256" key="2">
    <source>
        <dbReference type="PROSITE-ProRule" id="PRU00117"/>
    </source>
</evidence>
<feature type="domain" description="K Homology" evidence="4">
    <location>
        <begin position="654"/>
        <end position="724"/>
    </location>
</feature>
<accession>A0AAE0ADB3</accession>
<proteinExistence type="predicted"/>
<evidence type="ECO:0000313" key="5">
    <source>
        <dbReference type="EMBL" id="KAK3211135.1"/>
    </source>
</evidence>
<feature type="compositionally biased region" description="Basic and acidic residues" evidence="3">
    <location>
        <begin position="493"/>
        <end position="516"/>
    </location>
</feature>